<dbReference type="GO" id="GO:0005886">
    <property type="term" value="C:plasma membrane"/>
    <property type="evidence" value="ECO:0007669"/>
    <property type="project" value="TreeGrafter"/>
</dbReference>
<dbReference type="PANTHER" id="PTHR31465:SF9">
    <property type="entry name" value="SPHINGOID LONG-CHAIN BASE TRANSPORTER RSB1"/>
    <property type="match status" value="1"/>
</dbReference>
<feature type="transmembrane region" description="Helical" evidence="5">
    <location>
        <begin position="23"/>
        <end position="41"/>
    </location>
</feature>
<keyword evidence="3 5" id="KW-1133">Transmembrane helix</keyword>
<keyword evidence="2 5" id="KW-0812">Transmembrane</keyword>
<feature type="transmembrane region" description="Helical" evidence="5">
    <location>
        <begin position="158"/>
        <end position="186"/>
    </location>
</feature>
<dbReference type="Proteomes" id="UP000807353">
    <property type="component" value="Unassembled WGS sequence"/>
</dbReference>
<keyword evidence="4 5" id="KW-0472">Membrane</keyword>
<accession>A0A9P5XUJ1</accession>
<protein>
    <submittedName>
        <fullName evidence="6">RTA1 like protein-domain-containing protein</fullName>
    </submittedName>
</protein>
<dbReference type="InterPro" id="IPR007568">
    <property type="entry name" value="RTA1"/>
</dbReference>
<sequence>MSTEGTTFDPALNSPYNYVPSRTVAIIFVTLFSVSLVIHIWQAARSRLWWLFPTIGIAGALEVAGWSGRLWSSFTPSSFDAFMLQICATILAPTPMVAANFIILSRIINRLGASYSRIPARWYSIIFCTCDFISLVVQGTGGGLAASAETDPTPGGNVMLGGIIFQLVTITIYALFAAEFFTRYFLDRPFRSRQGSVDSWKDQKPPMDVRLKIMSGGLVFSTLCLFIRAVYRTIELSDGWNGRIISTELYFNVLDGAMIVLAIFTMNITHPGVLLHDSERKVTEKKLRDLSLETAHA</sequence>
<comment type="subcellular location">
    <subcellularLocation>
        <location evidence="1">Membrane</location>
        <topology evidence="1">Multi-pass membrane protein</topology>
    </subcellularLocation>
</comment>
<evidence type="ECO:0000256" key="4">
    <source>
        <dbReference type="ARBA" id="ARBA00023136"/>
    </source>
</evidence>
<evidence type="ECO:0000256" key="2">
    <source>
        <dbReference type="ARBA" id="ARBA00022692"/>
    </source>
</evidence>
<evidence type="ECO:0000256" key="3">
    <source>
        <dbReference type="ARBA" id="ARBA00022989"/>
    </source>
</evidence>
<gene>
    <name evidence="6" type="ORF">BDZ94DRAFT_166179</name>
</gene>
<keyword evidence="7" id="KW-1185">Reference proteome</keyword>
<dbReference type="Pfam" id="PF04479">
    <property type="entry name" value="RTA1"/>
    <property type="match status" value="1"/>
</dbReference>
<comment type="caution">
    <text evidence="6">The sequence shown here is derived from an EMBL/GenBank/DDBJ whole genome shotgun (WGS) entry which is preliminary data.</text>
</comment>
<organism evidence="6 7">
    <name type="scientific">Collybia nuda</name>
    <dbReference type="NCBI Taxonomy" id="64659"/>
    <lineage>
        <taxon>Eukaryota</taxon>
        <taxon>Fungi</taxon>
        <taxon>Dikarya</taxon>
        <taxon>Basidiomycota</taxon>
        <taxon>Agaricomycotina</taxon>
        <taxon>Agaricomycetes</taxon>
        <taxon>Agaricomycetidae</taxon>
        <taxon>Agaricales</taxon>
        <taxon>Tricholomatineae</taxon>
        <taxon>Clitocybaceae</taxon>
        <taxon>Collybia</taxon>
    </lineage>
</organism>
<dbReference type="AlphaFoldDB" id="A0A9P5XUJ1"/>
<dbReference type="OrthoDB" id="3358017at2759"/>
<dbReference type="EMBL" id="MU150357">
    <property type="protein sequence ID" value="KAF9457833.1"/>
    <property type="molecule type" value="Genomic_DNA"/>
</dbReference>
<feature type="transmembrane region" description="Helical" evidence="5">
    <location>
        <begin position="125"/>
        <end position="146"/>
    </location>
</feature>
<feature type="transmembrane region" description="Helical" evidence="5">
    <location>
        <begin position="211"/>
        <end position="231"/>
    </location>
</feature>
<feature type="transmembrane region" description="Helical" evidence="5">
    <location>
        <begin position="82"/>
        <end position="104"/>
    </location>
</feature>
<evidence type="ECO:0000313" key="7">
    <source>
        <dbReference type="Proteomes" id="UP000807353"/>
    </source>
</evidence>
<evidence type="ECO:0000313" key="6">
    <source>
        <dbReference type="EMBL" id="KAF9457833.1"/>
    </source>
</evidence>
<proteinExistence type="predicted"/>
<name>A0A9P5XUJ1_9AGAR</name>
<feature type="transmembrane region" description="Helical" evidence="5">
    <location>
        <begin position="48"/>
        <end position="67"/>
    </location>
</feature>
<reference evidence="6" key="1">
    <citation type="submission" date="2020-11" db="EMBL/GenBank/DDBJ databases">
        <authorList>
            <consortium name="DOE Joint Genome Institute"/>
            <person name="Ahrendt S."/>
            <person name="Riley R."/>
            <person name="Andreopoulos W."/>
            <person name="Labutti K."/>
            <person name="Pangilinan J."/>
            <person name="Ruiz-Duenas F.J."/>
            <person name="Barrasa J.M."/>
            <person name="Sanchez-Garcia M."/>
            <person name="Camarero S."/>
            <person name="Miyauchi S."/>
            <person name="Serrano A."/>
            <person name="Linde D."/>
            <person name="Babiker R."/>
            <person name="Drula E."/>
            <person name="Ayuso-Fernandez I."/>
            <person name="Pacheco R."/>
            <person name="Padilla G."/>
            <person name="Ferreira P."/>
            <person name="Barriuso J."/>
            <person name="Kellner H."/>
            <person name="Castanera R."/>
            <person name="Alfaro M."/>
            <person name="Ramirez L."/>
            <person name="Pisabarro A.G."/>
            <person name="Kuo A."/>
            <person name="Tritt A."/>
            <person name="Lipzen A."/>
            <person name="He G."/>
            <person name="Yan M."/>
            <person name="Ng V."/>
            <person name="Cullen D."/>
            <person name="Martin F."/>
            <person name="Rosso M.-N."/>
            <person name="Henrissat B."/>
            <person name="Hibbett D."/>
            <person name="Martinez A.T."/>
            <person name="Grigoriev I.V."/>
        </authorList>
    </citation>
    <scope>NUCLEOTIDE SEQUENCE</scope>
    <source>
        <strain evidence="6">CBS 247.69</strain>
    </source>
</reference>
<evidence type="ECO:0000256" key="5">
    <source>
        <dbReference type="SAM" id="Phobius"/>
    </source>
</evidence>
<feature type="transmembrane region" description="Helical" evidence="5">
    <location>
        <begin position="251"/>
        <end position="275"/>
    </location>
</feature>
<dbReference type="GO" id="GO:0000324">
    <property type="term" value="C:fungal-type vacuole"/>
    <property type="evidence" value="ECO:0007669"/>
    <property type="project" value="TreeGrafter"/>
</dbReference>
<dbReference type="PANTHER" id="PTHR31465">
    <property type="entry name" value="PROTEIN RTA1-RELATED"/>
    <property type="match status" value="1"/>
</dbReference>
<evidence type="ECO:0000256" key="1">
    <source>
        <dbReference type="ARBA" id="ARBA00004141"/>
    </source>
</evidence>